<dbReference type="Gene3D" id="2.60.120.10">
    <property type="entry name" value="Jelly Rolls"/>
    <property type="match status" value="1"/>
</dbReference>
<evidence type="ECO:0000313" key="2">
    <source>
        <dbReference type="EMBL" id="TMJ13240.1"/>
    </source>
</evidence>
<reference evidence="2 3" key="1">
    <citation type="journal article" date="2019" name="Nat. Microbiol.">
        <title>Mediterranean grassland soil C-N compound turnover is dependent on rainfall and depth, and is mediated by genomically divergent microorganisms.</title>
        <authorList>
            <person name="Diamond S."/>
            <person name="Andeer P.F."/>
            <person name="Li Z."/>
            <person name="Crits-Christoph A."/>
            <person name="Burstein D."/>
            <person name="Anantharaman K."/>
            <person name="Lane K.R."/>
            <person name="Thomas B.C."/>
            <person name="Pan C."/>
            <person name="Northen T.R."/>
            <person name="Banfield J.F."/>
        </authorList>
    </citation>
    <scope>NUCLEOTIDE SEQUENCE [LARGE SCALE GENOMIC DNA]</scope>
    <source>
        <strain evidence="2">NP_5</strain>
    </source>
</reference>
<dbReference type="InterPro" id="IPR011051">
    <property type="entry name" value="RmlC_Cupin_sf"/>
</dbReference>
<name>A0A537LZ04_9BACT</name>
<dbReference type="Proteomes" id="UP000320393">
    <property type="component" value="Unassembled WGS sequence"/>
</dbReference>
<dbReference type="InterPro" id="IPR052535">
    <property type="entry name" value="Bacilysin_H2HPP_isomerase"/>
</dbReference>
<dbReference type="InterPro" id="IPR013096">
    <property type="entry name" value="Cupin_2"/>
</dbReference>
<dbReference type="PANTHER" id="PTHR40112">
    <property type="entry name" value="H2HPP ISOMERASE"/>
    <property type="match status" value="1"/>
</dbReference>
<evidence type="ECO:0000313" key="3">
    <source>
        <dbReference type="Proteomes" id="UP000320393"/>
    </source>
</evidence>
<comment type="caution">
    <text evidence="2">The sequence shown here is derived from an EMBL/GenBank/DDBJ whole genome shotgun (WGS) entry which is preliminary data.</text>
</comment>
<dbReference type="AlphaFoldDB" id="A0A537LZ04"/>
<sequence length="128" mass="14071">MRRCSSAAPSPAGSRARCCSWTTASTSWVSKRPFNAKGVLIRPLAGEHVMLSYAELGPGTEVATHSHPHEQGGIVLEGEVEFWAGDERHVIRRGDMFMIPGGVPHGSRATRRAVLLEAFYPLRQEYLL</sequence>
<dbReference type="CDD" id="cd02238">
    <property type="entry name" value="cupin_KdgF"/>
    <property type="match status" value="1"/>
</dbReference>
<feature type="domain" description="Cupin type-2" evidence="1">
    <location>
        <begin position="54"/>
        <end position="115"/>
    </location>
</feature>
<dbReference type="SUPFAM" id="SSF51182">
    <property type="entry name" value="RmlC-like cupins"/>
    <property type="match status" value="1"/>
</dbReference>
<dbReference type="EMBL" id="VBAM01000164">
    <property type="protein sequence ID" value="TMJ13240.1"/>
    <property type="molecule type" value="Genomic_DNA"/>
</dbReference>
<dbReference type="Pfam" id="PF07883">
    <property type="entry name" value="Cupin_2"/>
    <property type="match status" value="1"/>
</dbReference>
<gene>
    <name evidence="2" type="ORF">E6H02_05330</name>
</gene>
<proteinExistence type="predicted"/>
<dbReference type="PANTHER" id="PTHR40112:SF1">
    <property type="entry name" value="H2HPP ISOMERASE"/>
    <property type="match status" value="1"/>
</dbReference>
<protein>
    <submittedName>
        <fullName evidence="2">Cupin domain-containing protein</fullName>
    </submittedName>
</protein>
<accession>A0A537LZ04</accession>
<dbReference type="InterPro" id="IPR014710">
    <property type="entry name" value="RmlC-like_jellyroll"/>
</dbReference>
<organism evidence="2 3">
    <name type="scientific">Candidatus Segetimicrobium genomatis</name>
    <dbReference type="NCBI Taxonomy" id="2569760"/>
    <lineage>
        <taxon>Bacteria</taxon>
        <taxon>Bacillati</taxon>
        <taxon>Candidatus Sysuimicrobiota</taxon>
        <taxon>Candidatus Sysuimicrobiia</taxon>
        <taxon>Candidatus Sysuimicrobiales</taxon>
        <taxon>Candidatus Segetimicrobiaceae</taxon>
        <taxon>Candidatus Segetimicrobium</taxon>
    </lineage>
</organism>
<evidence type="ECO:0000259" key="1">
    <source>
        <dbReference type="Pfam" id="PF07883"/>
    </source>
</evidence>